<accession>A0A3N2PKW7</accession>
<dbReference type="PANTHER" id="PTHR10642">
    <property type="entry name" value="RIBONUCLEASE H1"/>
    <property type="match status" value="1"/>
</dbReference>
<evidence type="ECO:0000313" key="2">
    <source>
        <dbReference type="EMBL" id="ROT35054.1"/>
    </source>
</evidence>
<dbReference type="SUPFAM" id="SSF55658">
    <property type="entry name" value="L9 N-domain-like"/>
    <property type="match status" value="2"/>
</dbReference>
<dbReference type="GeneID" id="39582126"/>
<proteinExistence type="predicted"/>
<dbReference type="GO" id="GO:0004523">
    <property type="term" value="F:RNA-DNA hybrid ribonuclease activity"/>
    <property type="evidence" value="ECO:0007669"/>
    <property type="project" value="TreeGrafter"/>
</dbReference>
<dbReference type="RefSeq" id="XP_028462860.1">
    <property type="nucleotide sequence ID" value="XM_028613648.1"/>
</dbReference>
<keyword evidence="3" id="KW-1185">Reference proteome</keyword>
<sequence length="163" mass="18254">MPNNKKKNFYAVSKGLFAPAICSSWAHAQRLVTGYSEAQFKGFAAYDDARYYLKDHGHEDFLFISAVPSETKDIRSDVLHAHFLSSGPSRRGPKFYAVANGQNPGVYSAYGGDAREQVDKFSGACYKAFSTQENAQQFIDLYNDLHNSVVEVRIPIRPEKTTM</sequence>
<protein>
    <recommendedName>
        <fullName evidence="1">Ribonuclease H1 N-terminal domain-containing protein</fullName>
    </recommendedName>
</protein>
<dbReference type="EMBL" id="ML119062">
    <property type="protein sequence ID" value="ROT35054.1"/>
    <property type="molecule type" value="Genomic_DNA"/>
</dbReference>
<reference evidence="2 3" key="1">
    <citation type="journal article" date="2018" name="Mol. Ecol.">
        <title>The obligate alkalophilic soda-lake fungus Sodiomyces alkalinus has shifted to a protein diet.</title>
        <authorList>
            <person name="Grum-Grzhimaylo A.A."/>
            <person name="Falkoski D.L."/>
            <person name="van den Heuvel J."/>
            <person name="Valero-Jimenez C.A."/>
            <person name="Min B."/>
            <person name="Choi I.G."/>
            <person name="Lipzen A."/>
            <person name="Daum C.G."/>
            <person name="Aanen D.K."/>
            <person name="Tsang A."/>
            <person name="Henrissat B."/>
            <person name="Bilanenko E.N."/>
            <person name="de Vries R.P."/>
            <person name="van Kan J.A.L."/>
            <person name="Grigoriev I.V."/>
            <person name="Debets A.J.M."/>
        </authorList>
    </citation>
    <scope>NUCLEOTIDE SEQUENCE [LARGE SCALE GENOMIC DNA]</scope>
    <source>
        <strain evidence="2 3">F11</strain>
    </source>
</reference>
<evidence type="ECO:0000259" key="1">
    <source>
        <dbReference type="Pfam" id="PF01693"/>
    </source>
</evidence>
<dbReference type="InterPro" id="IPR011320">
    <property type="entry name" value="RNase_H1_N"/>
</dbReference>
<dbReference type="InterPro" id="IPR009027">
    <property type="entry name" value="Ribosomal_bL9/RNase_H1_N"/>
</dbReference>
<feature type="domain" description="Ribonuclease H1 N-terminal" evidence="1">
    <location>
        <begin position="94"/>
        <end position="138"/>
    </location>
</feature>
<organism evidence="2 3">
    <name type="scientific">Sodiomyces alkalinus (strain CBS 110278 / VKM F-3762 / F11)</name>
    <name type="common">Alkaliphilic filamentous fungus</name>
    <dbReference type="NCBI Taxonomy" id="1314773"/>
    <lineage>
        <taxon>Eukaryota</taxon>
        <taxon>Fungi</taxon>
        <taxon>Dikarya</taxon>
        <taxon>Ascomycota</taxon>
        <taxon>Pezizomycotina</taxon>
        <taxon>Sordariomycetes</taxon>
        <taxon>Hypocreomycetidae</taxon>
        <taxon>Glomerellales</taxon>
        <taxon>Plectosphaerellaceae</taxon>
        <taxon>Sodiomyces</taxon>
    </lineage>
</organism>
<dbReference type="PANTHER" id="PTHR10642:SF26">
    <property type="entry name" value="RIBONUCLEASE H1"/>
    <property type="match status" value="1"/>
</dbReference>
<gene>
    <name evidence="2" type="ORF">SODALDRAFT_353470</name>
</gene>
<name>A0A3N2PKW7_SODAK</name>
<dbReference type="Pfam" id="PF01693">
    <property type="entry name" value="Cauli_VI"/>
    <property type="match status" value="2"/>
</dbReference>
<evidence type="ECO:0000313" key="3">
    <source>
        <dbReference type="Proteomes" id="UP000272025"/>
    </source>
</evidence>
<dbReference type="Gene3D" id="3.40.970.10">
    <property type="entry name" value="Ribonuclease H1, N-terminal domain"/>
    <property type="match status" value="2"/>
</dbReference>
<dbReference type="Proteomes" id="UP000272025">
    <property type="component" value="Unassembled WGS sequence"/>
</dbReference>
<dbReference type="OrthoDB" id="5241333at2759"/>
<dbReference type="GO" id="GO:0043137">
    <property type="term" value="P:DNA replication, removal of RNA primer"/>
    <property type="evidence" value="ECO:0007669"/>
    <property type="project" value="TreeGrafter"/>
</dbReference>
<feature type="domain" description="Ribonuclease H1 N-terminal" evidence="1">
    <location>
        <begin position="9"/>
        <end position="51"/>
    </location>
</feature>
<dbReference type="InterPro" id="IPR050092">
    <property type="entry name" value="RNase_H"/>
</dbReference>
<dbReference type="STRING" id="1314773.A0A3N2PKW7"/>
<dbReference type="AlphaFoldDB" id="A0A3N2PKW7"/>
<dbReference type="InterPro" id="IPR037056">
    <property type="entry name" value="RNase_H1_N_sf"/>
</dbReference>